<feature type="compositionally biased region" description="Basic and acidic residues" evidence="1">
    <location>
        <begin position="170"/>
        <end position="179"/>
    </location>
</feature>
<feature type="chain" id="PRO_5046844036" description="DUF5666 domain-containing protein" evidence="2">
    <location>
        <begin position="19"/>
        <end position="196"/>
    </location>
</feature>
<protein>
    <recommendedName>
        <fullName evidence="5">DUF5666 domain-containing protein</fullName>
    </recommendedName>
</protein>
<dbReference type="RefSeq" id="WP_248354078.1">
    <property type="nucleotide sequence ID" value="NZ_AP025591.1"/>
</dbReference>
<organism evidence="3 4">
    <name type="scientific">Anaeromyxobacter oryzae</name>
    <dbReference type="NCBI Taxonomy" id="2918170"/>
    <lineage>
        <taxon>Bacteria</taxon>
        <taxon>Pseudomonadati</taxon>
        <taxon>Myxococcota</taxon>
        <taxon>Myxococcia</taxon>
        <taxon>Myxococcales</taxon>
        <taxon>Cystobacterineae</taxon>
        <taxon>Anaeromyxobacteraceae</taxon>
        <taxon>Anaeromyxobacter</taxon>
    </lineage>
</organism>
<keyword evidence="2" id="KW-0732">Signal</keyword>
<evidence type="ECO:0000313" key="4">
    <source>
        <dbReference type="Proteomes" id="UP001162891"/>
    </source>
</evidence>
<dbReference type="Proteomes" id="UP001162891">
    <property type="component" value="Chromosome"/>
</dbReference>
<evidence type="ECO:0000313" key="3">
    <source>
        <dbReference type="EMBL" id="BDG05352.1"/>
    </source>
</evidence>
<reference evidence="4" key="1">
    <citation type="journal article" date="2022" name="Int. J. Syst. Evol. Microbiol.">
        <title>Anaeromyxobacter oryzae sp. nov., Anaeromyxobacter diazotrophicus sp. nov. and Anaeromyxobacter paludicola sp. nov., isolated from paddy soils.</title>
        <authorList>
            <person name="Itoh H."/>
            <person name="Xu Z."/>
            <person name="Mise K."/>
            <person name="Masuda Y."/>
            <person name="Ushijima N."/>
            <person name="Hayakawa C."/>
            <person name="Shiratori Y."/>
            <person name="Senoo K."/>
        </authorList>
    </citation>
    <scope>NUCLEOTIDE SEQUENCE [LARGE SCALE GENOMIC DNA]</scope>
    <source>
        <strain evidence="4">Red232</strain>
    </source>
</reference>
<keyword evidence="4" id="KW-1185">Reference proteome</keyword>
<name>A0ABM7X0Q7_9BACT</name>
<sequence>MRKLAVMAALLVAGAAYADDQLGSTQQETKEAGQAAARDTKQGANEAKDWSKDQAAKADQKANEAGDRMQTTAQESGKTAESKDQMAQSGQAAEMKKDSFDIDGKVSKVSSSRLTVARKDAPAATLHVDHTTKVEVDGKQAHLSELKPGQDVKASFNLKGDKPTAIEIKAEKMKGEKDSTSTTPSTTPGSTTPSNK</sequence>
<feature type="signal peptide" evidence="2">
    <location>
        <begin position="1"/>
        <end position="18"/>
    </location>
</feature>
<proteinExistence type="predicted"/>
<gene>
    <name evidence="3" type="ORF">AMOR_43480</name>
</gene>
<evidence type="ECO:0000256" key="1">
    <source>
        <dbReference type="SAM" id="MobiDB-lite"/>
    </source>
</evidence>
<evidence type="ECO:0008006" key="5">
    <source>
        <dbReference type="Google" id="ProtNLM"/>
    </source>
</evidence>
<feature type="compositionally biased region" description="Low complexity" evidence="1">
    <location>
        <begin position="180"/>
        <end position="196"/>
    </location>
</feature>
<feature type="compositionally biased region" description="Basic and acidic residues" evidence="1">
    <location>
        <begin position="94"/>
        <end position="105"/>
    </location>
</feature>
<feature type="region of interest" description="Disordered" evidence="1">
    <location>
        <begin position="17"/>
        <end position="105"/>
    </location>
</feature>
<feature type="region of interest" description="Disordered" evidence="1">
    <location>
        <begin position="170"/>
        <end position="196"/>
    </location>
</feature>
<accession>A0ABM7X0Q7</accession>
<feature type="compositionally biased region" description="Basic and acidic residues" evidence="1">
    <location>
        <begin position="38"/>
        <end position="67"/>
    </location>
</feature>
<evidence type="ECO:0000256" key="2">
    <source>
        <dbReference type="SAM" id="SignalP"/>
    </source>
</evidence>
<dbReference type="EMBL" id="AP025591">
    <property type="protein sequence ID" value="BDG05352.1"/>
    <property type="molecule type" value="Genomic_DNA"/>
</dbReference>